<keyword evidence="7" id="KW-1185">Reference proteome</keyword>
<evidence type="ECO:0000256" key="1">
    <source>
        <dbReference type="ARBA" id="ARBA00006484"/>
    </source>
</evidence>
<gene>
    <name evidence="6" type="ORF">EY643_05600</name>
</gene>
<proteinExistence type="inferred from homology"/>
<dbReference type="PANTHER" id="PTHR44169:SF6">
    <property type="entry name" value="NADPH-DEPENDENT 1-ACYLDIHYDROXYACETONE PHOSPHATE REDUCTASE"/>
    <property type="match status" value="1"/>
</dbReference>
<keyword evidence="4" id="KW-0732">Signal</keyword>
<keyword evidence="2" id="KW-0560">Oxidoreductase</keyword>
<evidence type="ECO:0000313" key="7">
    <source>
        <dbReference type="Proteomes" id="UP000326287"/>
    </source>
</evidence>
<dbReference type="Gene3D" id="3.40.50.720">
    <property type="entry name" value="NAD(P)-binding Rossmann-like Domain"/>
    <property type="match status" value="1"/>
</dbReference>
<dbReference type="OrthoDB" id="9775296at2"/>
<feature type="chain" id="PRO_5024881759" evidence="4">
    <location>
        <begin position="22"/>
        <end position="311"/>
    </location>
</feature>
<dbReference type="GO" id="GO:0016491">
    <property type="term" value="F:oxidoreductase activity"/>
    <property type="evidence" value="ECO:0007669"/>
    <property type="project" value="UniProtKB-KW"/>
</dbReference>
<dbReference type="PRINTS" id="PR00081">
    <property type="entry name" value="GDHRDH"/>
</dbReference>
<dbReference type="InterPro" id="IPR020904">
    <property type="entry name" value="Sc_DH/Rdtase_CS"/>
</dbReference>
<dbReference type="InterPro" id="IPR057326">
    <property type="entry name" value="KR_dom"/>
</dbReference>
<dbReference type="InterPro" id="IPR036291">
    <property type="entry name" value="NAD(P)-bd_dom_sf"/>
</dbReference>
<protein>
    <submittedName>
        <fullName evidence="6">SDR family NAD(P)-dependent oxidoreductase</fullName>
    </submittedName>
</protein>
<dbReference type="PANTHER" id="PTHR44169">
    <property type="entry name" value="NADPH-DEPENDENT 1-ACYLDIHYDROXYACETONE PHOSPHATE REDUCTASE"/>
    <property type="match status" value="1"/>
</dbReference>
<dbReference type="EMBL" id="CP036422">
    <property type="protein sequence ID" value="QFU75166.1"/>
    <property type="molecule type" value="Genomic_DNA"/>
</dbReference>
<feature type="signal peptide" evidence="4">
    <location>
        <begin position="1"/>
        <end position="21"/>
    </location>
</feature>
<dbReference type="SMART" id="SM00822">
    <property type="entry name" value="PKS_KR"/>
    <property type="match status" value="1"/>
</dbReference>
<dbReference type="Proteomes" id="UP000326287">
    <property type="component" value="Chromosome"/>
</dbReference>
<evidence type="ECO:0000256" key="4">
    <source>
        <dbReference type="SAM" id="SignalP"/>
    </source>
</evidence>
<dbReference type="Pfam" id="PF00106">
    <property type="entry name" value="adh_short"/>
    <property type="match status" value="1"/>
</dbReference>
<accession>A0A5P9NI13</accession>
<dbReference type="AlphaFoldDB" id="A0A5P9NI13"/>
<evidence type="ECO:0000259" key="5">
    <source>
        <dbReference type="SMART" id="SM00822"/>
    </source>
</evidence>
<dbReference type="PROSITE" id="PS00061">
    <property type="entry name" value="ADH_SHORT"/>
    <property type="match status" value="1"/>
</dbReference>
<evidence type="ECO:0000313" key="6">
    <source>
        <dbReference type="EMBL" id="QFU75166.1"/>
    </source>
</evidence>
<dbReference type="PRINTS" id="PR00080">
    <property type="entry name" value="SDRFAMILY"/>
</dbReference>
<dbReference type="InterPro" id="IPR002347">
    <property type="entry name" value="SDR_fam"/>
</dbReference>
<evidence type="ECO:0000256" key="3">
    <source>
        <dbReference type="RuleBase" id="RU000363"/>
    </source>
</evidence>
<dbReference type="KEGG" id="halc:EY643_05600"/>
<feature type="domain" description="Ketoreductase" evidence="5">
    <location>
        <begin position="25"/>
        <end position="199"/>
    </location>
</feature>
<name>A0A5P9NI13_9GAMM</name>
<comment type="similarity">
    <text evidence="1 3">Belongs to the short-chain dehydrogenases/reductases (SDR) family.</text>
</comment>
<sequence length="311" mass="33866">MRVARFKILFLMLMLATVARADERSLVLVTGASSGIGLAVANHLAQSGYRVLAGARSAEDMKRLNALPYIDAFALDVTSQEDVDRMVQYIREGEFKLSGVVNNAGVLIVGPAAEVWDSELDYIFGVNVRGAHRVIRAVLPLLIESGGTIVNMSSISSYMAPRMLGAYVMSKSALESYSEVMAGELAPLGVRVVSVLPGQYISNIGDSAAARVEAQEASFIESPFRAEAESTLKALQQNRRAGNPFEVAVVVESIFSSGTEGQKFVVVPRPQQHKAMMRDAIGRVLELNRNSSHPLGREELQRLFVKEHEDQ</sequence>
<dbReference type="SUPFAM" id="SSF51735">
    <property type="entry name" value="NAD(P)-binding Rossmann-fold domains"/>
    <property type="match status" value="1"/>
</dbReference>
<organism evidence="6 7">
    <name type="scientific">Halioglobus maricola</name>
    <dbReference type="NCBI Taxonomy" id="2601894"/>
    <lineage>
        <taxon>Bacteria</taxon>
        <taxon>Pseudomonadati</taxon>
        <taxon>Pseudomonadota</taxon>
        <taxon>Gammaproteobacteria</taxon>
        <taxon>Cellvibrionales</taxon>
        <taxon>Halieaceae</taxon>
        <taxon>Halioglobus</taxon>
    </lineage>
</organism>
<reference evidence="6 7" key="1">
    <citation type="submission" date="2019-02" db="EMBL/GenBank/DDBJ databases">
        <authorList>
            <person name="Li S.-H."/>
        </authorList>
    </citation>
    <scope>NUCLEOTIDE SEQUENCE [LARGE SCALE GENOMIC DNA]</scope>
    <source>
        <strain evidence="6 7">IMCC14385</strain>
    </source>
</reference>
<evidence type="ECO:0000256" key="2">
    <source>
        <dbReference type="ARBA" id="ARBA00023002"/>
    </source>
</evidence>
<dbReference type="RefSeq" id="WP_152661272.1">
    <property type="nucleotide sequence ID" value="NZ_CP036422.1"/>
</dbReference>